<dbReference type="EMBL" id="MAXA01000235">
    <property type="protein sequence ID" value="OHV24366.1"/>
    <property type="molecule type" value="Genomic_DNA"/>
</dbReference>
<gene>
    <name evidence="5" type="ORF">BBK14_05785</name>
</gene>
<dbReference type="RefSeq" id="WP_071065545.1">
    <property type="nucleotide sequence ID" value="NZ_MAXA01000235.1"/>
</dbReference>
<feature type="chain" id="PRO_5039647342" evidence="3">
    <location>
        <begin position="20"/>
        <end position="422"/>
    </location>
</feature>
<evidence type="ECO:0000256" key="1">
    <source>
        <dbReference type="ARBA" id="ARBA00010062"/>
    </source>
</evidence>
<reference evidence="6" key="1">
    <citation type="submission" date="2016-07" db="EMBL/GenBank/DDBJ databases">
        <title>Frankia sp. NRRL B-16219 Genome sequencing.</title>
        <authorList>
            <person name="Ghodhbane-Gtari F."/>
            <person name="Swanson E."/>
            <person name="Gueddou A."/>
            <person name="Louati M."/>
            <person name="Nouioui I."/>
            <person name="Hezbri K."/>
            <person name="Abebe-Akele F."/>
            <person name="Simpson S."/>
            <person name="Morris K."/>
            <person name="Thomas K."/>
            <person name="Gtari M."/>
            <person name="Tisa L.S."/>
        </authorList>
    </citation>
    <scope>NUCLEOTIDE SEQUENCE [LARGE SCALE GENOMIC DNA]</scope>
    <source>
        <strain evidence="6">NRRL B-16219</strain>
    </source>
</reference>
<keyword evidence="6" id="KW-1185">Reference proteome</keyword>
<dbReference type="CDD" id="cd06341">
    <property type="entry name" value="PBP1_ABC_ligand_binding-like"/>
    <property type="match status" value="1"/>
</dbReference>
<comment type="similarity">
    <text evidence="1">Belongs to the leucine-binding protein family.</text>
</comment>
<evidence type="ECO:0000313" key="5">
    <source>
        <dbReference type="EMBL" id="OHV24366.1"/>
    </source>
</evidence>
<protein>
    <submittedName>
        <fullName evidence="5">Branched-chain amino acid ABC transporter substrate-binding protein</fullName>
    </submittedName>
</protein>
<evidence type="ECO:0000259" key="4">
    <source>
        <dbReference type="Pfam" id="PF13458"/>
    </source>
</evidence>
<accession>A0A1S1PSS3</accession>
<proteinExistence type="inferred from homology"/>
<name>A0A1S1PSS3_9ACTN</name>
<dbReference type="InterPro" id="IPR028082">
    <property type="entry name" value="Peripla_BP_I"/>
</dbReference>
<dbReference type="PANTHER" id="PTHR47235">
    <property type="entry name" value="BLR6548 PROTEIN"/>
    <property type="match status" value="1"/>
</dbReference>
<dbReference type="SUPFAM" id="SSF53822">
    <property type="entry name" value="Periplasmic binding protein-like I"/>
    <property type="match status" value="1"/>
</dbReference>
<sequence>MLVFRTRLLAAALVTAALAAACGSSESSGVDAAASPCAPGVTDDEVNVGIIYPDTGVLSAQFTGYRFGVEARFAEANAAGGVGGRQISTIWRDDEFDSAGNLQAARELLRENVFAVLEYTAHSEQSAPLLHDKGIPVVGVADQAAWADNDNMFPLAYQVDDTDATSTLGDFVRAQGGTRAALITTTITESSVMYAQNARRSLEAAGIPVVFADTNATVSSPEAVQRIVGSGADTLISLASLDLYSGAVTAAAAANRPFKVALSPITYDAHLLNTPIARALAGTYSTVGFSAIERNLPAHRAYLAAMTTYAPEIQPPTQLSSIYGYITADLFLRGLQAQQGCPTRESYIRGLRGVTDYDGGGLLNQPVDLSAGKRTVDLCTDFVRVSAAGNAFEPVGAKPLCGQVISGAAQGGAGASVPARGR</sequence>
<dbReference type="Pfam" id="PF13458">
    <property type="entry name" value="Peripla_BP_6"/>
    <property type="match status" value="1"/>
</dbReference>
<dbReference type="OrthoDB" id="3204734at2"/>
<evidence type="ECO:0000256" key="3">
    <source>
        <dbReference type="SAM" id="SignalP"/>
    </source>
</evidence>
<evidence type="ECO:0000313" key="6">
    <source>
        <dbReference type="Proteomes" id="UP000179769"/>
    </source>
</evidence>
<comment type="caution">
    <text evidence="5">The sequence shown here is derived from an EMBL/GenBank/DDBJ whole genome shotgun (WGS) entry which is preliminary data.</text>
</comment>
<feature type="signal peptide" evidence="3">
    <location>
        <begin position="1"/>
        <end position="19"/>
    </location>
</feature>
<evidence type="ECO:0000256" key="2">
    <source>
        <dbReference type="ARBA" id="ARBA00022729"/>
    </source>
</evidence>
<feature type="domain" description="Leucine-binding protein" evidence="4">
    <location>
        <begin position="45"/>
        <end position="389"/>
    </location>
</feature>
<dbReference type="PROSITE" id="PS51257">
    <property type="entry name" value="PROKAR_LIPOPROTEIN"/>
    <property type="match status" value="1"/>
</dbReference>
<organism evidence="5 6">
    <name type="scientific">Parafrankia soli</name>
    <dbReference type="NCBI Taxonomy" id="2599596"/>
    <lineage>
        <taxon>Bacteria</taxon>
        <taxon>Bacillati</taxon>
        <taxon>Actinomycetota</taxon>
        <taxon>Actinomycetes</taxon>
        <taxon>Frankiales</taxon>
        <taxon>Frankiaceae</taxon>
        <taxon>Parafrankia</taxon>
    </lineage>
</organism>
<dbReference type="PANTHER" id="PTHR47235:SF1">
    <property type="entry name" value="BLR6548 PROTEIN"/>
    <property type="match status" value="1"/>
</dbReference>
<dbReference type="Gene3D" id="3.40.50.2300">
    <property type="match status" value="2"/>
</dbReference>
<dbReference type="AlphaFoldDB" id="A0A1S1PSS3"/>
<keyword evidence="2 3" id="KW-0732">Signal</keyword>
<dbReference type="InterPro" id="IPR028081">
    <property type="entry name" value="Leu-bd"/>
</dbReference>
<dbReference type="Proteomes" id="UP000179769">
    <property type="component" value="Unassembled WGS sequence"/>
</dbReference>